<evidence type="ECO:0000259" key="1">
    <source>
        <dbReference type="Pfam" id="PF03372"/>
    </source>
</evidence>
<accession>A0A365HAZ5</accession>
<reference evidence="2 3" key="1">
    <citation type="submission" date="2018-06" db="EMBL/GenBank/DDBJ databases">
        <title>Actinomadura craniellae sp. nov. isolated from marine sponge Craniella sp.</title>
        <authorList>
            <person name="Li L."/>
            <person name="Xu Q.H."/>
            <person name="Lin H.W."/>
            <person name="Lu Y.H."/>
        </authorList>
    </citation>
    <scope>NUCLEOTIDE SEQUENCE [LARGE SCALE GENOMIC DNA]</scope>
    <source>
        <strain evidence="2 3">LHW63021</strain>
    </source>
</reference>
<dbReference type="InterPro" id="IPR005135">
    <property type="entry name" value="Endo/exonuclease/phosphatase"/>
</dbReference>
<dbReference type="Proteomes" id="UP000251891">
    <property type="component" value="Unassembled WGS sequence"/>
</dbReference>
<gene>
    <name evidence="2" type="ORF">DPM19_12135</name>
</gene>
<organism evidence="2 3">
    <name type="scientific">Actinomadura craniellae</name>
    <dbReference type="NCBI Taxonomy" id="2231787"/>
    <lineage>
        <taxon>Bacteria</taxon>
        <taxon>Bacillati</taxon>
        <taxon>Actinomycetota</taxon>
        <taxon>Actinomycetes</taxon>
        <taxon>Streptosporangiales</taxon>
        <taxon>Thermomonosporaceae</taxon>
        <taxon>Actinomadura</taxon>
    </lineage>
</organism>
<dbReference type="AlphaFoldDB" id="A0A365HAZ5"/>
<dbReference type="SUPFAM" id="SSF56219">
    <property type="entry name" value="DNase I-like"/>
    <property type="match status" value="1"/>
</dbReference>
<dbReference type="RefSeq" id="WP_111866285.1">
    <property type="nucleotide sequence ID" value="NZ_QLYX01000004.1"/>
</dbReference>
<protein>
    <recommendedName>
        <fullName evidence="1">Endonuclease/exonuclease/phosphatase domain-containing protein</fullName>
    </recommendedName>
</protein>
<feature type="domain" description="Endonuclease/exonuclease/phosphatase" evidence="1">
    <location>
        <begin position="4"/>
        <end position="239"/>
    </location>
</feature>
<keyword evidence="3" id="KW-1185">Reference proteome</keyword>
<dbReference type="InterPro" id="IPR036691">
    <property type="entry name" value="Endo/exonu/phosph_ase_sf"/>
</dbReference>
<dbReference type="EMBL" id="QLYX01000004">
    <property type="protein sequence ID" value="RAY15433.1"/>
    <property type="molecule type" value="Genomic_DNA"/>
</dbReference>
<name>A0A365HAZ5_9ACTN</name>
<dbReference type="OrthoDB" id="3452444at2"/>
<dbReference type="Gene3D" id="3.60.10.10">
    <property type="entry name" value="Endonuclease/exonuclease/phosphatase"/>
    <property type="match status" value="1"/>
</dbReference>
<proteinExistence type="predicted"/>
<dbReference type="GO" id="GO:0003824">
    <property type="term" value="F:catalytic activity"/>
    <property type="evidence" value="ECO:0007669"/>
    <property type="project" value="InterPro"/>
</dbReference>
<evidence type="ECO:0000313" key="3">
    <source>
        <dbReference type="Proteomes" id="UP000251891"/>
    </source>
</evidence>
<comment type="caution">
    <text evidence="2">The sequence shown here is derived from an EMBL/GenBank/DDBJ whole genome shotgun (WGS) entry which is preliminary data.</text>
</comment>
<evidence type="ECO:0000313" key="2">
    <source>
        <dbReference type="EMBL" id="RAY15433.1"/>
    </source>
</evidence>
<dbReference type="Pfam" id="PF03372">
    <property type="entry name" value="Exo_endo_phos"/>
    <property type="match status" value="1"/>
</dbReference>
<sequence>MRVASYNIDAAATADQREHQFTRLAELGLDVLGIQEAKHWDRDGWAQLHEAEILLGMRGFPVPSNHHGCHLVLFVREPKVRVLRERHDRAAPYWHALCGLEIVLDEHLFDRIDLYNTHLAPSSPTTRLAEAETFHLLTKRAPVILLGDFNALPAGDPNPPRTDASYRSVRRKLDRTPAAVIAEAGFTDVGAHLEDTTPTVGHAPGSKLAYRCDRICTTLPPAAITGYQVVTDLDDCSDHRPVVAEFTFAKA</sequence>